<evidence type="ECO:0000256" key="1">
    <source>
        <dbReference type="SAM" id="MobiDB-lite"/>
    </source>
</evidence>
<protein>
    <submittedName>
        <fullName evidence="2">Uncharacterized protein</fullName>
    </submittedName>
</protein>
<name>J9G2M7_9ZZZZ</name>
<gene>
    <name evidence="2" type="ORF">EVA_18064</name>
</gene>
<comment type="caution">
    <text evidence="2">The sequence shown here is derived from an EMBL/GenBank/DDBJ whole genome shotgun (WGS) entry which is preliminary data.</text>
</comment>
<reference evidence="2" key="1">
    <citation type="journal article" date="2012" name="PLoS ONE">
        <title>Gene sets for utilization of primary and secondary nutrition supplies in the distal gut of endangered iberian lynx.</title>
        <authorList>
            <person name="Alcaide M."/>
            <person name="Messina E."/>
            <person name="Richter M."/>
            <person name="Bargiela R."/>
            <person name="Peplies J."/>
            <person name="Huws S.A."/>
            <person name="Newbold C.J."/>
            <person name="Golyshin P.N."/>
            <person name="Simon M.A."/>
            <person name="Lopez G."/>
            <person name="Yakimov M.M."/>
            <person name="Ferrer M."/>
        </authorList>
    </citation>
    <scope>NUCLEOTIDE SEQUENCE</scope>
</reference>
<dbReference type="AlphaFoldDB" id="J9G2M7"/>
<dbReference type="EMBL" id="AMCI01006737">
    <property type="protein sequence ID" value="EJW93829.1"/>
    <property type="molecule type" value="Genomic_DNA"/>
</dbReference>
<evidence type="ECO:0000313" key="2">
    <source>
        <dbReference type="EMBL" id="EJW93829.1"/>
    </source>
</evidence>
<organism evidence="2">
    <name type="scientific">gut metagenome</name>
    <dbReference type="NCBI Taxonomy" id="749906"/>
    <lineage>
        <taxon>unclassified sequences</taxon>
        <taxon>metagenomes</taxon>
        <taxon>organismal metagenomes</taxon>
    </lineage>
</organism>
<feature type="region of interest" description="Disordered" evidence="1">
    <location>
        <begin position="14"/>
        <end position="45"/>
    </location>
</feature>
<sequence>MQDSLLHRAFLPDDRTFHEEPQPNGKWSLQELLRRNPYHGSTQQW</sequence>
<proteinExistence type="predicted"/>
<accession>J9G2M7</accession>